<protein>
    <recommendedName>
        <fullName evidence="5">MYND-type domain-containing protein</fullName>
    </recommendedName>
</protein>
<dbReference type="SUPFAM" id="SSF144232">
    <property type="entry name" value="HIT/MYND zinc finger-like"/>
    <property type="match status" value="1"/>
</dbReference>
<proteinExistence type="predicted"/>
<gene>
    <name evidence="6" type="ORF">F5X68DRAFT_230407</name>
</gene>
<keyword evidence="1" id="KW-0479">Metal-binding</keyword>
<accession>A0A9P8VGC0</accession>
<comment type="caution">
    <text evidence="6">The sequence shown here is derived from an EMBL/GenBank/DDBJ whole genome shotgun (WGS) entry which is preliminary data.</text>
</comment>
<keyword evidence="7" id="KW-1185">Reference proteome</keyword>
<sequence>MSDAYIETTYKGPVGSLKHRCQHCKATDTELFKCAGCHAARYCSRNHQVADRPQHKRLRKTIKEARAETAKEERLLRNADDEDTPANTFETAAGLFWGYKGTRDYMCARMRLAKSYLLRSGSLDGVREALDHMLDMIRLCRGDNVGMRQYVPGAMLRLYQDQECYDFIKWWATCDPDGKYNWSDVTLPHLNLRGADIFEDPDFLMTGLPGINHLVAILLLKLKLLIDVRKILAHRKGAPLAPLRSPISVKLQDKDEHQQAPPVDLASPQKALVTTPETWMMGTPEESALAVQNSYAAFWTTEGTLDLLKELRG</sequence>
<evidence type="ECO:0000256" key="1">
    <source>
        <dbReference type="ARBA" id="ARBA00022723"/>
    </source>
</evidence>
<evidence type="ECO:0000256" key="2">
    <source>
        <dbReference type="ARBA" id="ARBA00022771"/>
    </source>
</evidence>
<evidence type="ECO:0000259" key="5">
    <source>
        <dbReference type="Pfam" id="PF01753"/>
    </source>
</evidence>
<dbReference type="InterPro" id="IPR002893">
    <property type="entry name" value="Znf_MYND"/>
</dbReference>
<feature type="domain" description="MYND-type" evidence="5">
    <location>
        <begin position="21"/>
        <end position="57"/>
    </location>
</feature>
<dbReference type="Proteomes" id="UP000770015">
    <property type="component" value="Unassembled WGS sequence"/>
</dbReference>
<evidence type="ECO:0000313" key="6">
    <source>
        <dbReference type="EMBL" id="KAH6689800.1"/>
    </source>
</evidence>
<name>A0A9P8VGC0_9PEZI</name>
<dbReference type="Gene3D" id="6.10.140.2220">
    <property type="match status" value="1"/>
</dbReference>
<organism evidence="6 7">
    <name type="scientific">Plectosphaerella plurivora</name>
    <dbReference type="NCBI Taxonomy" id="936078"/>
    <lineage>
        <taxon>Eukaryota</taxon>
        <taxon>Fungi</taxon>
        <taxon>Dikarya</taxon>
        <taxon>Ascomycota</taxon>
        <taxon>Pezizomycotina</taxon>
        <taxon>Sordariomycetes</taxon>
        <taxon>Hypocreomycetidae</taxon>
        <taxon>Glomerellales</taxon>
        <taxon>Plectosphaerellaceae</taxon>
        <taxon>Plectosphaerella</taxon>
    </lineage>
</organism>
<keyword evidence="3" id="KW-0862">Zinc</keyword>
<keyword evidence="4" id="KW-0175">Coiled coil</keyword>
<dbReference type="OrthoDB" id="5952526at2759"/>
<keyword evidence="2" id="KW-0863">Zinc-finger</keyword>
<dbReference type="GO" id="GO:0008270">
    <property type="term" value="F:zinc ion binding"/>
    <property type="evidence" value="ECO:0007669"/>
    <property type="project" value="UniProtKB-KW"/>
</dbReference>
<feature type="coiled-coil region" evidence="4">
    <location>
        <begin position="55"/>
        <end position="82"/>
    </location>
</feature>
<dbReference type="AlphaFoldDB" id="A0A9P8VGC0"/>
<evidence type="ECO:0000313" key="7">
    <source>
        <dbReference type="Proteomes" id="UP000770015"/>
    </source>
</evidence>
<dbReference type="Pfam" id="PF01753">
    <property type="entry name" value="zf-MYND"/>
    <property type="match status" value="1"/>
</dbReference>
<dbReference type="EMBL" id="JAGSXJ010000007">
    <property type="protein sequence ID" value="KAH6689800.1"/>
    <property type="molecule type" value="Genomic_DNA"/>
</dbReference>
<evidence type="ECO:0000256" key="3">
    <source>
        <dbReference type="ARBA" id="ARBA00022833"/>
    </source>
</evidence>
<reference evidence="6" key="1">
    <citation type="journal article" date="2021" name="Nat. Commun.">
        <title>Genetic determinants of endophytism in the Arabidopsis root mycobiome.</title>
        <authorList>
            <person name="Mesny F."/>
            <person name="Miyauchi S."/>
            <person name="Thiergart T."/>
            <person name="Pickel B."/>
            <person name="Atanasova L."/>
            <person name="Karlsson M."/>
            <person name="Huettel B."/>
            <person name="Barry K.W."/>
            <person name="Haridas S."/>
            <person name="Chen C."/>
            <person name="Bauer D."/>
            <person name="Andreopoulos W."/>
            <person name="Pangilinan J."/>
            <person name="LaButti K."/>
            <person name="Riley R."/>
            <person name="Lipzen A."/>
            <person name="Clum A."/>
            <person name="Drula E."/>
            <person name="Henrissat B."/>
            <person name="Kohler A."/>
            <person name="Grigoriev I.V."/>
            <person name="Martin F.M."/>
            <person name="Hacquard S."/>
        </authorList>
    </citation>
    <scope>NUCLEOTIDE SEQUENCE</scope>
    <source>
        <strain evidence="6">MPI-SDFR-AT-0117</strain>
    </source>
</reference>
<evidence type="ECO:0000256" key="4">
    <source>
        <dbReference type="SAM" id="Coils"/>
    </source>
</evidence>